<comment type="caution">
    <text evidence="9">The sequence shown here is derived from an EMBL/GenBank/DDBJ whole genome shotgun (WGS) entry which is preliminary data.</text>
</comment>
<dbReference type="GO" id="GO:0005886">
    <property type="term" value="C:plasma membrane"/>
    <property type="evidence" value="ECO:0007669"/>
    <property type="project" value="UniProtKB-SubCell"/>
</dbReference>
<evidence type="ECO:0000256" key="5">
    <source>
        <dbReference type="ARBA" id="ARBA00023136"/>
    </source>
</evidence>
<feature type="transmembrane region" description="Helical" evidence="7">
    <location>
        <begin position="445"/>
        <end position="466"/>
    </location>
</feature>
<keyword evidence="10" id="KW-1185">Reference proteome</keyword>
<evidence type="ECO:0000313" key="10">
    <source>
        <dbReference type="Proteomes" id="UP000019113"/>
    </source>
</evidence>
<dbReference type="eggNOG" id="COG1757">
    <property type="taxonomic scope" value="Bacteria"/>
</dbReference>
<feature type="transmembrane region" description="Helical" evidence="7">
    <location>
        <begin position="198"/>
        <end position="223"/>
    </location>
</feature>
<evidence type="ECO:0000256" key="4">
    <source>
        <dbReference type="ARBA" id="ARBA00022989"/>
    </source>
</evidence>
<feature type="region of interest" description="Disordered" evidence="6">
    <location>
        <begin position="1"/>
        <end position="29"/>
    </location>
</feature>
<dbReference type="OrthoDB" id="9762978at2"/>
<keyword evidence="2" id="KW-1003">Cell membrane</keyword>
<dbReference type="PATRIC" id="fig|1178482.3.peg.129"/>
<feature type="transmembrane region" description="Helical" evidence="7">
    <location>
        <begin position="244"/>
        <end position="265"/>
    </location>
</feature>
<name>W1ND85_9GAMM</name>
<evidence type="ECO:0000256" key="6">
    <source>
        <dbReference type="SAM" id="MobiDB-lite"/>
    </source>
</evidence>
<feature type="transmembrane region" description="Helical" evidence="7">
    <location>
        <begin position="303"/>
        <end position="323"/>
    </location>
</feature>
<reference evidence="9 10" key="1">
    <citation type="submission" date="2013-08" db="EMBL/GenBank/DDBJ databases">
        <title>draft genome of Halomonas huanghegensis, strain BJGMM-B45T.</title>
        <authorList>
            <person name="Miao C."/>
            <person name="Wan Y."/>
            <person name="Jin W."/>
        </authorList>
    </citation>
    <scope>NUCLEOTIDE SEQUENCE [LARGE SCALE GENOMIC DNA]</scope>
    <source>
        <strain evidence="9 10">BJGMM-B45</strain>
    </source>
</reference>
<feature type="transmembrane region" description="Helical" evidence="7">
    <location>
        <begin position="486"/>
        <end position="506"/>
    </location>
</feature>
<dbReference type="PANTHER" id="PTHR43478:SF1">
    <property type="entry name" value="NA+_H+ ANTIPORTER NHAC-LIKE C-TERMINAL DOMAIN-CONTAINING PROTEIN"/>
    <property type="match status" value="1"/>
</dbReference>
<feature type="transmembrane region" description="Helical" evidence="7">
    <location>
        <begin position="60"/>
        <end position="77"/>
    </location>
</feature>
<sequence>MTHSAQTPSAAQAQPSPADSHAFAPSQPDQRGKGRIFMMVVGLLALVIGLTLYHQAGTDFGWISLVPSLIVLVVAISTHRTLEALAIGSLAGLILLEPNDYIGELADISLSVMMDETIAWLILVCGLMGGFIAMLEKSGCTLSFSHFMGRLVKTRRQSMLSTAMLGVLIFIDDYLNALATSAAMKRLTDRFGVSREKLAYIVDSTAAPMCILVPISTWAVYFAELLRTNGATEGSGMALYIQSIPFMLYGWIAMGLVFLVAIGLVPDLGPMKKAEARARAGQPIPDGAPDVAMKDEAPTGSPWIGVFNFLAPMAVLIGASAWFEIDLLKGVITAVLFTIILYLVQRLATFATLMDAIMDGFRTMMLPLAIVAVGFVLREVNDQLGMTQFMIDSLAPWLTPALLPAIVFLSMAVVVFATGSSWGVFVISIPIVVPMAVHMDASMPLVVGALLSASSFGSHACFFSDSSVLSSQGSGVLPMQHALTQLPYTLIGATVTTLGFIVLGVLMH</sequence>
<feature type="transmembrane region" description="Helical" evidence="7">
    <location>
        <begin position="36"/>
        <end position="54"/>
    </location>
</feature>
<accession>W1ND85</accession>
<keyword evidence="4 7" id="KW-1133">Transmembrane helix</keyword>
<dbReference type="RefSeq" id="WP_021817072.1">
    <property type="nucleotide sequence ID" value="NZ_AVBC01000011.1"/>
</dbReference>
<evidence type="ECO:0000256" key="7">
    <source>
        <dbReference type="SAM" id="Phobius"/>
    </source>
</evidence>
<dbReference type="AlphaFoldDB" id="W1ND85"/>
<gene>
    <name evidence="9" type="ORF">BJB45_17595</name>
</gene>
<feature type="transmembrane region" description="Helical" evidence="7">
    <location>
        <begin position="397"/>
        <end position="416"/>
    </location>
</feature>
<feature type="transmembrane region" description="Helical" evidence="7">
    <location>
        <begin position="422"/>
        <end position="438"/>
    </location>
</feature>
<protein>
    <submittedName>
        <fullName evidence="9">Sodium:proton antiporter</fullName>
    </submittedName>
</protein>
<feature type="transmembrane region" description="Helical" evidence="7">
    <location>
        <begin position="118"/>
        <end position="136"/>
    </location>
</feature>
<dbReference type="InterPro" id="IPR018461">
    <property type="entry name" value="Na/H_Antiport_NhaC-like_C"/>
</dbReference>
<feature type="transmembrane region" description="Helical" evidence="7">
    <location>
        <begin position="360"/>
        <end position="377"/>
    </location>
</feature>
<comment type="subcellular location">
    <subcellularLocation>
        <location evidence="1">Cell membrane</location>
        <topology evidence="1">Multi-pass membrane protein</topology>
    </subcellularLocation>
</comment>
<dbReference type="EMBL" id="AVBC01000011">
    <property type="protein sequence ID" value="ERL53090.1"/>
    <property type="molecule type" value="Genomic_DNA"/>
</dbReference>
<organism evidence="9 10">
    <name type="scientific">Halomonas huangheensis</name>
    <dbReference type="NCBI Taxonomy" id="1178482"/>
    <lineage>
        <taxon>Bacteria</taxon>
        <taxon>Pseudomonadati</taxon>
        <taxon>Pseudomonadota</taxon>
        <taxon>Gammaproteobacteria</taxon>
        <taxon>Oceanospirillales</taxon>
        <taxon>Halomonadaceae</taxon>
        <taxon>Halomonas</taxon>
    </lineage>
</organism>
<feature type="compositionally biased region" description="Low complexity" evidence="6">
    <location>
        <begin position="1"/>
        <end position="18"/>
    </location>
</feature>
<dbReference type="PANTHER" id="PTHR43478">
    <property type="entry name" value="NA+/H+ ANTIPORTER-RELATED"/>
    <property type="match status" value="1"/>
</dbReference>
<evidence type="ECO:0000256" key="3">
    <source>
        <dbReference type="ARBA" id="ARBA00022692"/>
    </source>
</evidence>
<feature type="domain" description="Na+/H+ antiporter NhaC-like C-terminal" evidence="8">
    <location>
        <begin position="223"/>
        <end position="505"/>
    </location>
</feature>
<proteinExistence type="predicted"/>
<evidence type="ECO:0000256" key="1">
    <source>
        <dbReference type="ARBA" id="ARBA00004651"/>
    </source>
</evidence>
<dbReference type="Pfam" id="PF03553">
    <property type="entry name" value="Na_H_antiporter"/>
    <property type="match status" value="1"/>
</dbReference>
<keyword evidence="3 7" id="KW-0812">Transmembrane</keyword>
<keyword evidence="5 7" id="KW-0472">Membrane</keyword>
<feature type="transmembrane region" description="Helical" evidence="7">
    <location>
        <begin position="330"/>
        <end position="348"/>
    </location>
</feature>
<evidence type="ECO:0000256" key="2">
    <source>
        <dbReference type="ARBA" id="ARBA00022475"/>
    </source>
</evidence>
<dbReference type="Proteomes" id="UP000019113">
    <property type="component" value="Unassembled WGS sequence"/>
</dbReference>
<feature type="transmembrane region" description="Helical" evidence="7">
    <location>
        <begin position="157"/>
        <end position="178"/>
    </location>
</feature>
<evidence type="ECO:0000259" key="8">
    <source>
        <dbReference type="Pfam" id="PF03553"/>
    </source>
</evidence>
<evidence type="ECO:0000313" key="9">
    <source>
        <dbReference type="EMBL" id="ERL53090.1"/>
    </source>
</evidence>